<dbReference type="AlphaFoldDB" id="A0AB39HMP7"/>
<evidence type="ECO:0000256" key="4">
    <source>
        <dbReference type="ARBA" id="ARBA00022692"/>
    </source>
</evidence>
<organism evidence="8">
    <name type="scientific">Ornithinibacillus sp. 4-3</name>
    <dbReference type="NCBI Taxonomy" id="3231488"/>
    <lineage>
        <taxon>Bacteria</taxon>
        <taxon>Bacillati</taxon>
        <taxon>Bacillota</taxon>
        <taxon>Bacilli</taxon>
        <taxon>Bacillales</taxon>
        <taxon>Bacillaceae</taxon>
        <taxon>Ornithinibacillus</taxon>
    </lineage>
</organism>
<name>A0AB39HMP7_9BACI</name>
<keyword evidence="3" id="KW-1003">Cell membrane</keyword>
<comment type="similarity">
    <text evidence="2">Belongs to the chromate ion transporter (CHR) (TC 2.A.51) family.</text>
</comment>
<dbReference type="GO" id="GO:0015109">
    <property type="term" value="F:chromate transmembrane transporter activity"/>
    <property type="evidence" value="ECO:0007669"/>
    <property type="project" value="InterPro"/>
</dbReference>
<dbReference type="Pfam" id="PF02417">
    <property type="entry name" value="Chromate_transp"/>
    <property type="match status" value="1"/>
</dbReference>
<gene>
    <name evidence="8" type="ORF">AB4Y30_13070</name>
</gene>
<feature type="transmembrane region" description="Helical" evidence="7">
    <location>
        <begin position="7"/>
        <end position="29"/>
    </location>
</feature>
<evidence type="ECO:0000256" key="5">
    <source>
        <dbReference type="ARBA" id="ARBA00022989"/>
    </source>
</evidence>
<dbReference type="GO" id="GO:0005886">
    <property type="term" value="C:plasma membrane"/>
    <property type="evidence" value="ECO:0007669"/>
    <property type="project" value="UniProtKB-SubCell"/>
</dbReference>
<dbReference type="InterPro" id="IPR052518">
    <property type="entry name" value="CHR_Transporter"/>
</dbReference>
<evidence type="ECO:0000256" key="7">
    <source>
        <dbReference type="SAM" id="Phobius"/>
    </source>
</evidence>
<comment type="subcellular location">
    <subcellularLocation>
        <location evidence="1">Cell membrane</location>
        <topology evidence="1">Multi-pass membrane protein</topology>
    </subcellularLocation>
</comment>
<accession>A0AB39HMP7</accession>
<feature type="transmembrane region" description="Helical" evidence="7">
    <location>
        <begin position="143"/>
        <end position="175"/>
    </location>
</feature>
<feature type="transmembrane region" description="Helical" evidence="7">
    <location>
        <begin position="78"/>
        <end position="102"/>
    </location>
</feature>
<dbReference type="PANTHER" id="PTHR43663:SF1">
    <property type="entry name" value="CHROMATE TRANSPORTER"/>
    <property type="match status" value="1"/>
</dbReference>
<dbReference type="RefSeq" id="WP_368652678.1">
    <property type="nucleotide sequence ID" value="NZ_CP162599.1"/>
</dbReference>
<keyword evidence="5 7" id="KW-1133">Transmembrane helix</keyword>
<sequence>MKTQIDLFIAFFRSGMLGFGGGMSAIPLMQREVVGTFKWMDDDEFSDLLALANTLPGPINTKLSGYIGYRVAGFKGMLTALIATTVPTIILMIILLTALNAYKDTPWVQGMAKGAIPIAAVMIGVMAWDFIRVSKNAMGWVSTLGIAVLSVVAMQVFHIHPAIVVAVLIVAALLYRERSRQVEKE</sequence>
<dbReference type="EMBL" id="CP162599">
    <property type="protein sequence ID" value="XDK31954.1"/>
    <property type="molecule type" value="Genomic_DNA"/>
</dbReference>
<evidence type="ECO:0000256" key="3">
    <source>
        <dbReference type="ARBA" id="ARBA00022475"/>
    </source>
</evidence>
<evidence type="ECO:0000256" key="1">
    <source>
        <dbReference type="ARBA" id="ARBA00004651"/>
    </source>
</evidence>
<reference evidence="8" key="1">
    <citation type="submission" date="2024-07" db="EMBL/GenBank/DDBJ databases">
        <title>Halotolerant mesophilic bacterium Ornithinibacillus sp. 4-3, sp. nov., isolated from soil.</title>
        <authorList>
            <person name="Sidarenka A.V."/>
            <person name="Guliayeva D.E."/>
            <person name="Leanovich S.I."/>
            <person name="Hileuskaya K.S."/>
            <person name="Akhremchuk A.E."/>
            <person name="Sikolenko M.A."/>
            <person name="Valentovich L.N."/>
        </authorList>
    </citation>
    <scope>NUCLEOTIDE SEQUENCE</scope>
    <source>
        <strain evidence="8">4-3</strain>
    </source>
</reference>
<evidence type="ECO:0000313" key="8">
    <source>
        <dbReference type="EMBL" id="XDK31954.1"/>
    </source>
</evidence>
<evidence type="ECO:0000256" key="2">
    <source>
        <dbReference type="ARBA" id="ARBA00005262"/>
    </source>
</evidence>
<feature type="transmembrane region" description="Helical" evidence="7">
    <location>
        <begin position="114"/>
        <end position="131"/>
    </location>
</feature>
<keyword evidence="6 7" id="KW-0472">Membrane</keyword>
<dbReference type="PANTHER" id="PTHR43663">
    <property type="entry name" value="CHROMATE TRANSPORT PROTEIN-RELATED"/>
    <property type="match status" value="1"/>
</dbReference>
<protein>
    <submittedName>
        <fullName evidence="8">Chromate transporter</fullName>
    </submittedName>
</protein>
<keyword evidence="4 7" id="KW-0812">Transmembrane</keyword>
<dbReference type="InterPro" id="IPR003370">
    <property type="entry name" value="Chromate_transpt"/>
</dbReference>
<proteinExistence type="inferred from homology"/>
<evidence type="ECO:0000256" key="6">
    <source>
        <dbReference type="ARBA" id="ARBA00023136"/>
    </source>
</evidence>